<dbReference type="InterPro" id="IPR011751">
    <property type="entry name" value="Mxa_paralog_2265"/>
</dbReference>
<name>A0A250IDU5_9BACT</name>
<evidence type="ECO:0000313" key="2">
    <source>
        <dbReference type="EMBL" id="ATB29332.1"/>
    </source>
</evidence>
<evidence type="ECO:0000256" key="1">
    <source>
        <dbReference type="SAM" id="MobiDB-lite"/>
    </source>
</evidence>
<gene>
    <name evidence="2" type="ORF">MEBOL_002781</name>
</gene>
<organism evidence="2 3">
    <name type="scientific">Melittangium boletus DSM 14713</name>
    <dbReference type="NCBI Taxonomy" id="1294270"/>
    <lineage>
        <taxon>Bacteria</taxon>
        <taxon>Pseudomonadati</taxon>
        <taxon>Myxococcota</taxon>
        <taxon>Myxococcia</taxon>
        <taxon>Myxococcales</taxon>
        <taxon>Cystobacterineae</taxon>
        <taxon>Archangiaceae</taxon>
        <taxon>Melittangium</taxon>
    </lineage>
</organism>
<evidence type="ECO:0000313" key="3">
    <source>
        <dbReference type="Proteomes" id="UP000217289"/>
    </source>
</evidence>
<dbReference type="NCBIfam" id="TIGR02265">
    <property type="entry name" value="Mxa_TIGR02265"/>
    <property type="match status" value="1"/>
</dbReference>
<evidence type="ECO:0008006" key="4">
    <source>
        <dbReference type="Google" id="ProtNLM"/>
    </source>
</evidence>
<keyword evidence="3" id="KW-1185">Reference proteome</keyword>
<protein>
    <recommendedName>
        <fullName evidence="4">TIGR02265 family protein</fullName>
    </recommendedName>
</protein>
<dbReference type="AlphaFoldDB" id="A0A250IDU5"/>
<dbReference type="EMBL" id="CP022163">
    <property type="protein sequence ID" value="ATB29332.1"/>
    <property type="molecule type" value="Genomic_DNA"/>
</dbReference>
<dbReference type="OrthoDB" id="5508641at2"/>
<reference evidence="2 3" key="1">
    <citation type="submission" date="2017-06" db="EMBL/GenBank/DDBJ databases">
        <authorList>
            <person name="Kim H.J."/>
            <person name="Triplett B.A."/>
        </authorList>
    </citation>
    <scope>NUCLEOTIDE SEQUENCE [LARGE SCALE GENOMIC DNA]</scope>
    <source>
        <strain evidence="2 3">DSM 14713</strain>
    </source>
</reference>
<dbReference type="RefSeq" id="WP_095977909.1">
    <property type="nucleotide sequence ID" value="NZ_CP022163.1"/>
</dbReference>
<dbReference type="Pfam" id="PF09536">
    <property type="entry name" value="DUF2378"/>
    <property type="match status" value="1"/>
</dbReference>
<dbReference type="Proteomes" id="UP000217289">
    <property type="component" value="Chromosome"/>
</dbReference>
<accession>A0A250IDU5</accession>
<proteinExistence type="predicted"/>
<feature type="region of interest" description="Disordered" evidence="1">
    <location>
        <begin position="1"/>
        <end position="23"/>
    </location>
</feature>
<dbReference type="KEGG" id="mbd:MEBOL_002781"/>
<sequence length="203" mass="22374">MMGTSMGQEARAFDPSQELQRRQALVGPRDTTRGFLFLTALDAVKHQLGRHAHQRCLEAVGIPSFTAFFTYPVSAFLRLSYTAAQELSGDQGGFSSAMQYLGFRAAPRFLESTTGKMLMSLVGKDPRRLIDSMPTAYKTAWDHGGCALKWIGPKHGRLTYTNALPAPYFAGSVQQILSSAKLQGQVLSRQVSLTDCTVEFSWE</sequence>